<accession>A0A7S6RF15</accession>
<dbReference type="Proteomes" id="UP000593846">
    <property type="component" value="Chromosome"/>
</dbReference>
<evidence type="ECO:0000313" key="1">
    <source>
        <dbReference type="EMBL" id="QOV23724.1"/>
    </source>
</evidence>
<proteinExistence type="predicted"/>
<name>A0A7S6RF15_9CYAN</name>
<dbReference type="KEGG" id="aee:IM676_05390"/>
<keyword evidence="2" id="KW-1185">Reference proteome</keyword>
<dbReference type="RefSeq" id="WP_200989270.1">
    <property type="nucleotide sequence ID" value="NZ_CP063311.1"/>
</dbReference>
<protein>
    <submittedName>
        <fullName evidence="1">Uncharacterized protein</fullName>
    </submittedName>
</protein>
<dbReference type="EMBL" id="CP063311">
    <property type="protein sequence ID" value="QOV23724.1"/>
    <property type="molecule type" value="Genomic_DNA"/>
</dbReference>
<evidence type="ECO:0000313" key="2">
    <source>
        <dbReference type="Proteomes" id="UP000593846"/>
    </source>
</evidence>
<sequence length="99" mass="10703">MVINDLDYCETTQDSIIGGLDAITDIQTHVAPGYAEITTAASAVGYESNTFTQAQSIVDDTGRTRISKAMGEAFATARDKNGFMSSYQKHIAILIRHNS</sequence>
<reference evidence="2" key="1">
    <citation type="submission" date="2020-10" db="EMBL/GenBank/DDBJ databases">
        <title>Genome-based taxonomic classification of the species Anabaenopsis elenkinii.</title>
        <authorList>
            <person name="Delbaje E."/>
            <person name="Andreote A.P.D."/>
            <person name="Pellegrinetti T.A."/>
            <person name="Cruz R.B."/>
            <person name="Branco L.H.Z."/>
            <person name="Fiore M.F."/>
        </authorList>
    </citation>
    <scope>NUCLEOTIDE SEQUENCE [LARGE SCALE GENOMIC DNA]</scope>
    <source>
        <strain evidence="2">CCIBt3563</strain>
    </source>
</reference>
<dbReference type="AlphaFoldDB" id="A0A7S6RF15"/>
<organism evidence="1 2">
    <name type="scientific">Anabaenopsis elenkinii CCIBt3563</name>
    <dbReference type="NCBI Taxonomy" id="2779889"/>
    <lineage>
        <taxon>Bacteria</taxon>
        <taxon>Bacillati</taxon>
        <taxon>Cyanobacteriota</taxon>
        <taxon>Cyanophyceae</taxon>
        <taxon>Nostocales</taxon>
        <taxon>Nodulariaceae</taxon>
        <taxon>Anabaenopsis</taxon>
    </lineage>
</organism>
<gene>
    <name evidence="1" type="ORF">IM676_05390</name>
</gene>